<keyword evidence="5" id="KW-0456">Lyase</keyword>
<dbReference type="EMBL" id="VSSQ01075663">
    <property type="protein sequence ID" value="MPN26211.1"/>
    <property type="molecule type" value="Genomic_DNA"/>
</dbReference>
<evidence type="ECO:0000256" key="6">
    <source>
        <dbReference type="ARBA" id="ARBA00023316"/>
    </source>
</evidence>
<protein>
    <recommendedName>
        <fullName evidence="8">Endolytic murein transglycosylase</fullName>
    </recommendedName>
</protein>
<accession>A0A645GGX3</accession>
<evidence type="ECO:0000256" key="3">
    <source>
        <dbReference type="ARBA" id="ARBA00022989"/>
    </source>
</evidence>
<dbReference type="InterPro" id="IPR003770">
    <property type="entry name" value="MLTG-like"/>
</dbReference>
<proteinExistence type="predicted"/>
<dbReference type="GO" id="GO:0016829">
    <property type="term" value="F:lyase activity"/>
    <property type="evidence" value="ECO:0007669"/>
    <property type="project" value="UniProtKB-KW"/>
</dbReference>
<keyword evidence="2" id="KW-0812">Transmembrane</keyword>
<evidence type="ECO:0008006" key="8">
    <source>
        <dbReference type="Google" id="ProtNLM"/>
    </source>
</evidence>
<keyword evidence="4" id="KW-0472">Membrane</keyword>
<dbReference type="GO" id="GO:0071555">
    <property type="term" value="P:cell wall organization"/>
    <property type="evidence" value="ECO:0007669"/>
    <property type="project" value="UniProtKB-KW"/>
</dbReference>
<sequence length="175" mass="19736">MVELAESRYTTLSANETKLNTLKPKEHIVIASIVEAECLANKQYPETAAVFLNRLADKNALQSCVTVEYALGFQRAFLNEEDISIASPYNTYVVSGLPAGPICCVEDASLKAAIRPSEDQSLHFFFYDYLQNEMFFYADYTLFEQEAVASRNRFILEPPVGLQDKINKQTLFGVR</sequence>
<keyword evidence="3" id="KW-1133">Transmembrane helix</keyword>
<dbReference type="Pfam" id="PF02618">
    <property type="entry name" value="YceG"/>
    <property type="match status" value="1"/>
</dbReference>
<name>A0A645GGX3_9ZZZZ</name>
<comment type="caution">
    <text evidence="7">The sequence shown here is derived from an EMBL/GenBank/DDBJ whole genome shotgun (WGS) entry which is preliminary data.</text>
</comment>
<evidence type="ECO:0000256" key="4">
    <source>
        <dbReference type="ARBA" id="ARBA00023136"/>
    </source>
</evidence>
<evidence type="ECO:0000256" key="2">
    <source>
        <dbReference type="ARBA" id="ARBA00022692"/>
    </source>
</evidence>
<gene>
    <name evidence="7" type="ORF">SDC9_173635</name>
</gene>
<reference evidence="7" key="1">
    <citation type="submission" date="2019-08" db="EMBL/GenBank/DDBJ databases">
        <authorList>
            <person name="Kucharzyk K."/>
            <person name="Murdoch R.W."/>
            <person name="Higgins S."/>
            <person name="Loffler F."/>
        </authorList>
    </citation>
    <scope>NUCLEOTIDE SEQUENCE</scope>
</reference>
<keyword evidence="6" id="KW-0961">Cell wall biogenesis/degradation</keyword>
<dbReference type="PANTHER" id="PTHR30518:SF2">
    <property type="entry name" value="ENDOLYTIC MUREIN TRANSGLYCOSYLASE"/>
    <property type="match status" value="1"/>
</dbReference>
<dbReference type="PANTHER" id="PTHR30518">
    <property type="entry name" value="ENDOLYTIC MUREIN TRANSGLYCOSYLASE"/>
    <property type="match status" value="1"/>
</dbReference>
<evidence type="ECO:0000256" key="1">
    <source>
        <dbReference type="ARBA" id="ARBA00022475"/>
    </source>
</evidence>
<evidence type="ECO:0000313" key="7">
    <source>
        <dbReference type="EMBL" id="MPN26211.1"/>
    </source>
</evidence>
<keyword evidence="1" id="KW-1003">Cell membrane</keyword>
<evidence type="ECO:0000256" key="5">
    <source>
        <dbReference type="ARBA" id="ARBA00023239"/>
    </source>
</evidence>
<organism evidence="7">
    <name type="scientific">bioreactor metagenome</name>
    <dbReference type="NCBI Taxonomy" id="1076179"/>
    <lineage>
        <taxon>unclassified sequences</taxon>
        <taxon>metagenomes</taxon>
        <taxon>ecological metagenomes</taxon>
    </lineage>
</organism>
<dbReference type="AlphaFoldDB" id="A0A645GGX3"/>